<dbReference type="CDD" id="cd06579">
    <property type="entry name" value="TM_PBP1_transp_AraH_like"/>
    <property type="match status" value="1"/>
</dbReference>
<evidence type="ECO:0000256" key="7">
    <source>
        <dbReference type="ARBA" id="ARBA00022989"/>
    </source>
</evidence>
<dbReference type="GO" id="GO:0022857">
    <property type="term" value="F:transmembrane transporter activity"/>
    <property type="evidence" value="ECO:0007669"/>
    <property type="project" value="InterPro"/>
</dbReference>
<comment type="subcellular location">
    <subcellularLocation>
        <location evidence="1">Cell membrane</location>
        <topology evidence="1">Multi-pass membrane protein</topology>
    </subcellularLocation>
</comment>
<protein>
    <recommendedName>
        <fullName evidence="10">Autoinducer 2 import system permease protein LsrD</fullName>
    </recommendedName>
</protein>
<sequence length="340" mass="35768">MTDTAAGKPANNRVAPPSALRRHGSQLGIISVGLVMWLSFVIAAPAVFTNVNIYAAFAQTTPQFGIIALALTFVVITGEIDLSFPSVMALGTAAFCLVTAYGGAPWYLGLVVAFATGAACGLLNGFLVAKLNIPSLVITIGTSFLFRGLELVLMNGTGVPLTAKEYPAMHAIFREPVFGFPVQTLWMIVIAGVLWVLLNRTRFGAHVFLVGDNPTSARLMGINVVGVKTGAFVLVGVLAVFAGILTSIYGYYFWPTTGDGFLLNTIASVFLGGTSVFGGTGSVIGTFVASYIIGAINAGIVSAGINAFYTQLAFGFVIVISVVLQIIIERRIRRQSLTGR</sequence>
<dbReference type="PANTHER" id="PTHR32196:SF71">
    <property type="entry name" value="AUTOINDUCER 2 IMPORT SYSTEM PERMEASE PROTEIN LSRD"/>
    <property type="match status" value="1"/>
</dbReference>
<evidence type="ECO:0000256" key="10">
    <source>
        <dbReference type="ARBA" id="ARBA00039381"/>
    </source>
</evidence>
<evidence type="ECO:0000256" key="2">
    <source>
        <dbReference type="ARBA" id="ARBA00011262"/>
    </source>
</evidence>
<name>A0A1G6A6D3_9HYPH</name>
<keyword evidence="7 11" id="KW-1133">Transmembrane helix</keyword>
<evidence type="ECO:0000256" key="4">
    <source>
        <dbReference type="ARBA" id="ARBA00022475"/>
    </source>
</evidence>
<dbReference type="RefSeq" id="WP_090874371.1">
    <property type="nucleotide sequence ID" value="NZ_FMXQ01000001.1"/>
</dbReference>
<evidence type="ECO:0000256" key="11">
    <source>
        <dbReference type="SAM" id="Phobius"/>
    </source>
</evidence>
<accession>A0A1G6A6D3</accession>
<keyword evidence="6 11" id="KW-0812">Transmembrane</keyword>
<keyword evidence="3" id="KW-0813">Transport</keyword>
<feature type="transmembrane region" description="Helical" evidence="11">
    <location>
        <begin position="136"/>
        <end position="157"/>
    </location>
</feature>
<feature type="transmembrane region" description="Helical" evidence="11">
    <location>
        <begin position="82"/>
        <end position="101"/>
    </location>
</feature>
<evidence type="ECO:0000256" key="1">
    <source>
        <dbReference type="ARBA" id="ARBA00004651"/>
    </source>
</evidence>
<keyword evidence="13" id="KW-1185">Reference proteome</keyword>
<dbReference type="InterPro" id="IPR001851">
    <property type="entry name" value="ABC_transp_permease"/>
</dbReference>
<dbReference type="Proteomes" id="UP000199071">
    <property type="component" value="Unassembled WGS sequence"/>
</dbReference>
<reference evidence="12 13" key="1">
    <citation type="submission" date="2016-10" db="EMBL/GenBank/DDBJ databases">
        <authorList>
            <person name="de Groot N.N."/>
        </authorList>
    </citation>
    <scope>NUCLEOTIDE SEQUENCE [LARGE SCALE GENOMIC DNA]</scope>
    <source>
        <strain evidence="12 13">ATCC 35022</strain>
    </source>
</reference>
<proteinExistence type="predicted"/>
<dbReference type="AlphaFoldDB" id="A0A1G6A6D3"/>
<dbReference type="Pfam" id="PF02653">
    <property type="entry name" value="BPD_transp_2"/>
    <property type="match status" value="1"/>
</dbReference>
<dbReference type="PANTHER" id="PTHR32196">
    <property type="entry name" value="ABC TRANSPORTER PERMEASE PROTEIN YPHD-RELATED-RELATED"/>
    <property type="match status" value="1"/>
</dbReference>
<dbReference type="EMBL" id="FMXQ01000001">
    <property type="protein sequence ID" value="SDB03962.1"/>
    <property type="molecule type" value="Genomic_DNA"/>
</dbReference>
<evidence type="ECO:0000256" key="6">
    <source>
        <dbReference type="ARBA" id="ARBA00022692"/>
    </source>
</evidence>
<dbReference type="OrthoDB" id="9808136at2"/>
<keyword evidence="5" id="KW-0997">Cell inner membrane</keyword>
<keyword evidence="8 11" id="KW-0472">Membrane</keyword>
<feature type="transmembrane region" description="Helical" evidence="11">
    <location>
        <begin position="284"/>
        <end position="302"/>
    </location>
</feature>
<feature type="transmembrane region" description="Helical" evidence="11">
    <location>
        <begin position="177"/>
        <end position="198"/>
    </location>
</feature>
<feature type="transmembrane region" description="Helical" evidence="11">
    <location>
        <begin position="308"/>
        <end position="328"/>
    </location>
</feature>
<dbReference type="GO" id="GO:0005886">
    <property type="term" value="C:plasma membrane"/>
    <property type="evidence" value="ECO:0007669"/>
    <property type="project" value="UniProtKB-SubCell"/>
</dbReference>
<evidence type="ECO:0000256" key="3">
    <source>
        <dbReference type="ARBA" id="ARBA00022448"/>
    </source>
</evidence>
<feature type="transmembrane region" description="Helical" evidence="11">
    <location>
        <begin position="27"/>
        <end position="48"/>
    </location>
</feature>
<evidence type="ECO:0000256" key="8">
    <source>
        <dbReference type="ARBA" id="ARBA00023136"/>
    </source>
</evidence>
<evidence type="ECO:0000256" key="5">
    <source>
        <dbReference type="ARBA" id="ARBA00022519"/>
    </source>
</evidence>
<feature type="transmembrane region" description="Helical" evidence="11">
    <location>
        <begin position="107"/>
        <end position="129"/>
    </location>
</feature>
<evidence type="ECO:0000313" key="12">
    <source>
        <dbReference type="EMBL" id="SDB03962.1"/>
    </source>
</evidence>
<feature type="transmembrane region" description="Helical" evidence="11">
    <location>
        <begin position="230"/>
        <end position="254"/>
    </location>
</feature>
<keyword evidence="4" id="KW-1003">Cell membrane</keyword>
<evidence type="ECO:0000256" key="9">
    <source>
        <dbReference type="ARBA" id="ARBA00025439"/>
    </source>
</evidence>
<dbReference type="STRING" id="665467.SAMN02982931_00225"/>
<comment type="subunit">
    <text evidence="2">The complex is composed of two ATP-binding proteins (LsrA), two transmembrane proteins (LsrC and LsrD) and a solute-binding protein (LsrB).</text>
</comment>
<evidence type="ECO:0000313" key="13">
    <source>
        <dbReference type="Proteomes" id="UP000199071"/>
    </source>
</evidence>
<keyword evidence="12" id="KW-0762">Sugar transport</keyword>
<gene>
    <name evidence="12" type="ORF">SAMN02982931_00225</name>
</gene>
<feature type="transmembrane region" description="Helical" evidence="11">
    <location>
        <begin position="260"/>
        <end position="277"/>
    </location>
</feature>
<organism evidence="12 13">
    <name type="scientific">Bauldia litoralis</name>
    <dbReference type="NCBI Taxonomy" id="665467"/>
    <lineage>
        <taxon>Bacteria</taxon>
        <taxon>Pseudomonadati</taxon>
        <taxon>Pseudomonadota</taxon>
        <taxon>Alphaproteobacteria</taxon>
        <taxon>Hyphomicrobiales</taxon>
        <taxon>Kaistiaceae</taxon>
        <taxon>Bauldia</taxon>
    </lineage>
</organism>
<feature type="transmembrane region" description="Helical" evidence="11">
    <location>
        <begin position="54"/>
        <end position="75"/>
    </location>
</feature>
<comment type="function">
    <text evidence="9">Part of the ABC transporter complex LsrABCD involved in autoinducer 2 (AI-2) import. Probably responsible for the translocation of the substrate across the membrane.</text>
</comment>